<accession>A0ABP8IYY0</accession>
<dbReference type="Gene3D" id="2.60.40.3710">
    <property type="match status" value="1"/>
</dbReference>
<organism evidence="4 5">
    <name type="scientific">Hymenobacter koreensis</name>
    <dbReference type="NCBI Taxonomy" id="1084523"/>
    <lineage>
        <taxon>Bacteria</taxon>
        <taxon>Pseudomonadati</taxon>
        <taxon>Bacteroidota</taxon>
        <taxon>Cytophagia</taxon>
        <taxon>Cytophagales</taxon>
        <taxon>Hymenobacteraceae</taxon>
        <taxon>Hymenobacter</taxon>
    </lineage>
</organism>
<dbReference type="Proteomes" id="UP001500454">
    <property type="component" value="Unassembled WGS sequence"/>
</dbReference>
<dbReference type="InterPro" id="IPR032812">
    <property type="entry name" value="SbsA_Ig"/>
</dbReference>
<evidence type="ECO:0000313" key="5">
    <source>
        <dbReference type="Proteomes" id="UP001500454"/>
    </source>
</evidence>
<evidence type="ECO:0000259" key="3">
    <source>
        <dbReference type="Pfam" id="PF13205"/>
    </source>
</evidence>
<feature type="region of interest" description="Disordered" evidence="2">
    <location>
        <begin position="1"/>
        <end position="39"/>
    </location>
</feature>
<dbReference type="Pfam" id="PF13205">
    <property type="entry name" value="Big_5"/>
    <property type="match status" value="1"/>
</dbReference>
<evidence type="ECO:0000313" key="4">
    <source>
        <dbReference type="EMBL" id="GAA4380996.1"/>
    </source>
</evidence>
<evidence type="ECO:0000256" key="2">
    <source>
        <dbReference type="SAM" id="MobiDB-lite"/>
    </source>
</evidence>
<dbReference type="EMBL" id="BAABHA010000004">
    <property type="protein sequence ID" value="GAA4380996.1"/>
    <property type="molecule type" value="Genomic_DNA"/>
</dbReference>
<evidence type="ECO:0000256" key="1">
    <source>
        <dbReference type="ARBA" id="ARBA00022729"/>
    </source>
</evidence>
<feature type="domain" description="SbsA Ig-like" evidence="3">
    <location>
        <begin position="44"/>
        <end position="145"/>
    </location>
</feature>
<keyword evidence="5" id="KW-1185">Reference proteome</keyword>
<keyword evidence="1" id="KW-0732">Signal</keyword>
<protein>
    <recommendedName>
        <fullName evidence="3">SbsA Ig-like domain-containing protein</fullName>
    </recommendedName>
</protein>
<comment type="caution">
    <text evidence="4">The sequence shown here is derived from an EMBL/GenBank/DDBJ whole genome shotgun (WGS) entry which is preliminary data.</text>
</comment>
<name>A0ABP8IYY0_9BACT</name>
<gene>
    <name evidence="4" type="ORF">GCM10023186_20060</name>
</gene>
<sequence>MTVLIPGITPLAQAQSTRQPVIKPADHKEASLSRPDIRTRRERAAPALTALSPAPNQPNAPRTSNVAATFSEPLSNTAATRNALVVFSAQRGGKLSGTAAVSGSTLTFDPATDFRAGETVSATITTAVQGTSGDVLPRSQVFQFKAAVSGGERRQRRLRVAGP</sequence>
<proteinExistence type="predicted"/>
<reference evidence="5" key="1">
    <citation type="journal article" date="2019" name="Int. J. Syst. Evol. Microbiol.">
        <title>The Global Catalogue of Microorganisms (GCM) 10K type strain sequencing project: providing services to taxonomists for standard genome sequencing and annotation.</title>
        <authorList>
            <consortium name="The Broad Institute Genomics Platform"/>
            <consortium name="The Broad Institute Genome Sequencing Center for Infectious Disease"/>
            <person name="Wu L."/>
            <person name="Ma J."/>
        </authorList>
    </citation>
    <scope>NUCLEOTIDE SEQUENCE [LARGE SCALE GENOMIC DNA]</scope>
    <source>
        <strain evidence="5">JCM 17924</strain>
    </source>
</reference>
<feature type="compositionally biased region" description="Basic and acidic residues" evidence="2">
    <location>
        <begin position="24"/>
        <end position="39"/>
    </location>
</feature>